<dbReference type="AlphaFoldDB" id="A0A3B0S669"/>
<dbReference type="InterPro" id="IPR003423">
    <property type="entry name" value="OMP_efflux"/>
</dbReference>
<evidence type="ECO:0000313" key="1">
    <source>
        <dbReference type="EMBL" id="VAW00418.1"/>
    </source>
</evidence>
<sequence>VAKSDGRQALAVYGQTVLDAFAEVESQLDAAMVLDRRRNFVEQSSKAAKETLRLAEIQYKAGDVDLLDVLTFRQRSFQADRTLLSIERQQYEARIALYLALGGADIAEAS</sequence>
<protein>
    <submittedName>
        <fullName evidence="1">Uncharacterized protein</fullName>
    </submittedName>
</protein>
<dbReference type="SUPFAM" id="SSF56954">
    <property type="entry name" value="Outer membrane efflux proteins (OEP)"/>
    <property type="match status" value="1"/>
</dbReference>
<gene>
    <name evidence="1" type="ORF">MNBD_ALPHA06-1742</name>
</gene>
<dbReference type="PANTHER" id="PTHR30203:SF33">
    <property type="entry name" value="BLR4455 PROTEIN"/>
    <property type="match status" value="1"/>
</dbReference>
<accession>A0A3B0S669</accession>
<dbReference type="Gene3D" id="1.20.1600.10">
    <property type="entry name" value="Outer membrane efflux proteins (OEP)"/>
    <property type="match status" value="1"/>
</dbReference>
<dbReference type="GO" id="GO:0015562">
    <property type="term" value="F:efflux transmembrane transporter activity"/>
    <property type="evidence" value="ECO:0007669"/>
    <property type="project" value="InterPro"/>
</dbReference>
<feature type="non-terminal residue" evidence="1">
    <location>
        <position position="1"/>
    </location>
</feature>
<dbReference type="Pfam" id="PF02321">
    <property type="entry name" value="OEP"/>
    <property type="match status" value="1"/>
</dbReference>
<organism evidence="1">
    <name type="scientific">hydrothermal vent metagenome</name>
    <dbReference type="NCBI Taxonomy" id="652676"/>
    <lineage>
        <taxon>unclassified sequences</taxon>
        <taxon>metagenomes</taxon>
        <taxon>ecological metagenomes</taxon>
    </lineage>
</organism>
<name>A0A3B0S669_9ZZZZ</name>
<dbReference type="EMBL" id="UOEE01000294">
    <property type="protein sequence ID" value="VAW00418.1"/>
    <property type="molecule type" value="Genomic_DNA"/>
</dbReference>
<proteinExistence type="predicted"/>
<dbReference type="PANTHER" id="PTHR30203">
    <property type="entry name" value="OUTER MEMBRANE CATION EFFLUX PROTEIN"/>
    <property type="match status" value="1"/>
</dbReference>
<dbReference type="InterPro" id="IPR010131">
    <property type="entry name" value="MdtP/NodT-like"/>
</dbReference>
<reference evidence="1" key="1">
    <citation type="submission" date="2018-06" db="EMBL/GenBank/DDBJ databases">
        <authorList>
            <person name="Zhirakovskaya E."/>
        </authorList>
    </citation>
    <scope>NUCLEOTIDE SEQUENCE</scope>
</reference>